<dbReference type="Proteomes" id="UP001215598">
    <property type="component" value="Unassembled WGS sequence"/>
</dbReference>
<dbReference type="Gene3D" id="1.25.40.10">
    <property type="entry name" value="Tetratricopeptide repeat domain"/>
    <property type="match status" value="1"/>
</dbReference>
<comment type="caution">
    <text evidence="1">The sequence shown here is derived from an EMBL/GenBank/DDBJ whole genome shotgun (WGS) entry which is preliminary data.</text>
</comment>
<dbReference type="SUPFAM" id="SSF52540">
    <property type="entry name" value="P-loop containing nucleoside triphosphate hydrolases"/>
    <property type="match status" value="1"/>
</dbReference>
<dbReference type="PANTHER" id="PTHR47691">
    <property type="entry name" value="REGULATOR-RELATED"/>
    <property type="match status" value="1"/>
</dbReference>
<dbReference type="InterPro" id="IPR027417">
    <property type="entry name" value="P-loop_NTPase"/>
</dbReference>
<dbReference type="Gene3D" id="3.40.50.300">
    <property type="entry name" value="P-loop containing nucleotide triphosphate hydrolases"/>
    <property type="match status" value="1"/>
</dbReference>
<sequence length="780" mass="85726">MGKTSLALAVLHSDDIASKYAHRHFVSCHSSPSYSELLSNIASYIGIDQGSNLGRKIAQHFAGESACLLILDNFETPWETLEDRKDIEELLSLLADVPHLAILVTMRGAERPGKVSWTRPCPSPLAPLSGEAALQTFMDIVDGPDEDDRKVQELLDLTGNLPLAVSLIANIVAYEGCDATLTRWRTESTRLLSDGCDKTSSLEISITMSLSSPRMDVEAQKLLSILSMLPDGLSDPDLVQSNLPIFNILRCKATLIRTSLAYTDHKRRLKVLVPIREYVYRIHPPSSEVKLTAREYFRTILELWDDSQQISSPNSIPQIPANLGNLRCLFSDAMQMDYPDTLASLRSVLLLNGFCRHAGSAVAIPVSHKIVHWQNDPVFGAYIIENLKSAHAGDEAADLIQLGHSFFEASGDLERARWHNSLGAYYFNHADLATAKQYRESALSLASTSEGPTHAQLYALLGLARIISYTKRAGQCANSLGDMYAESQAISAEADHCCCMGDFPEAARLCAEARELSRACGMEGSMTDVGTQTFQAEIHMLKTEYLDARAANTSLLAAKPQYIWRDAFAHLNLALIDLATDAAPDTIRSNVSMAKAHFSTLNMALGPHLCDVTDGDLRLREGNPAHARLLFTATFQALYGKWDEVAVICLERLADPGNGMHSIQETFHWATVFLASAQKVKNRLATMKAIRSLGDVFVALDDEATALQLFEVALKGFTSMGVHAWAAGSMVRISGVLERRETPTLGRAIDLLREARPLFERSSQLKQIAFVDAKLGMLIH</sequence>
<dbReference type="InterPro" id="IPR011990">
    <property type="entry name" value="TPR-like_helical_dom_sf"/>
</dbReference>
<dbReference type="PANTHER" id="PTHR47691:SF3">
    <property type="entry name" value="HTH-TYPE TRANSCRIPTIONAL REGULATOR RV0890C-RELATED"/>
    <property type="match status" value="1"/>
</dbReference>
<accession>A0AAD7I3V9</accession>
<proteinExistence type="predicted"/>
<organism evidence="1 2">
    <name type="scientific">Mycena metata</name>
    <dbReference type="NCBI Taxonomy" id="1033252"/>
    <lineage>
        <taxon>Eukaryota</taxon>
        <taxon>Fungi</taxon>
        <taxon>Dikarya</taxon>
        <taxon>Basidiomycota</taxon>
        <taxon>Agaricomycotina</taxon>
        <taxon>Agaricomycetes</taxon>
        <taxon>Agaricomycetidae</taxon>
        <taxon>Agaricales</taxon>
        <taxon>Marasmiineae</taxon>
        <taxon>Mycenaceae</taxon>
        <taxon>Mycena</taxon>
    </lineage>
</organism>
<dbReference type="SUPFAM" id="SSF48452">
    <property type="entry name" value="TPR-like"/>
    <property type="match status" value="1"/>
</dbReference>
<reference evidence="1" key="1">
    <citation type="submission" date="2023-03" db="EMBL/GenBank/DDBJ databases">
        <title>Massive genome expansion in bonnet fungi (Mycena s.s.) driven by repeated elements and novel gene families across ecological guilds.</title>
        <authorList>
            <consortium name="Lawrence Berkeley National Laboratory"/>
            <person name="Harder C.B."/>
            <person name="Miyauchi S."/>
            <person name="Viragh M."/>
            <person name="Kuo A."/>
            <person name="Thoen E."/>
            <person name="Andreopoulos B."/>
            <person name="Lu D."/>
            <person name="Skrede I."/>
            <person name="Drula E."/>
            <person name="Henrissat B."/>
            <person name="Morin E."/>
            <person name="Kohler A."/>
            <person name="Barry K."/>
            <person name="LaButti K."/>
            <person name="Morin E."/>
            <person name="Salamov A."/>
            <person name="Lipzen A."/>
            <person name="Mereny Z."/>
            <person name="Hegedus B."/>
            <person name="Baldrian P."/>
            <person name="Stursova M."/>
            <person name="Weitz H."/>
            <person name="Taylor A."/>
            <person name="Grigoriev I.V."/>
            <person name="Nagy L.G."/>
            <person name="Martin F."/>
            <person name="Kauserud H."/>
        </authorList>
    </citation>
    <scope>NUCLEOTIDE SEQUENCE</scope>
    <source>
        <strain evidence="1">CBHHK182m</strain>
    </source>
</reference>
<dbReference type="EMBL" id="JARKIB010000132">
    <property type="protein sequence ID" value="KAJ7734467.1"/>
    <property type="molecule type" value="Genomic_DNA"/>
</dbReference>
<keyword evidence="2" id="KW-1185">Reference proteome</keyword>
<evidence type="ECO:0008006" key="3">
    <source>
        <dbReference type="Google" id="ProtNLM"/>
    </source>
</evidence>
<evidence type="ECO:0000313" key="2">
    <source>
        <dbReference type="Proteomes" id="UP001215598"/>
    </source>
</evidence>
<protein>
    <recommendedName>
        <fullName evidence="3">TPR-like protein</fullName>
    </recommendedName>
</protein>
<evidence type="ECO:0000313" key="1">
    <source>
        <dbReference type="EMBL" id="KAJ7734467.1"/>
    </source>
</evidence>
<dbReference type="AlphaFoldDB" id="A0AAD7I3V9"/>
<gene>
    <name evidence="1" type="ORF">B0H16DRAFT_1577897</name>
</gene>
<name>A0AAD7I3V9_9AGAR</name>